<organism evidence="9 10">
    <name type="scientific">Folsomia candida</name>
    <name type="common">Springtail</name>
    <dbReference type="NCBI Taxonomy" id="158441"/>
    <lineage>
        <taxon>Eukaryota</taxon>
        <taxon>Metazoa</taxon>
        <taxon>Ecdysozoa</taxon>
        <taxon>Arthropoda</taxon>
        <taxon>Hexapoda</taxon>
        <taxon>Collembola</taxon>
        <taxon>Entomobryomorpha</taxon>
        <taxon>Isotomoidea</taxon>
        <taxon>Isotomidae</taxon>
        <taxon>Proisotominae</taxon>
        <taxon>Folsomia</taxon>
    </lineage>
</organism>
<dbReference type="EMBL" id="LNIX01000005">
    <property type="protein sequence ID" value="OXA53995.1"/>
    <property type="molecule type" value="Genomic_DNA"/>
</dbReference>
<keyword evidence="2" id="KW-1003">Cell membrane</keyword>
<evidence type="ECO:0000256" key="8">
    <source>
        <dbReference type="SAM" id="Phobius"/>
    </source>
</evidence>
<keyword evidence="4 8" id="KW-1133">Transmembrane helix</keyword>
<gene>
    <name evidence="9" type="ORF">Fcan01_11538</name>
</gene>
<feature type="transmembrane region" description="Helical" evidence="8">
    <location>
        <begin position="212"/>
        <end position="231"/>
    </location>
</feature>
<dbReference type="InterPro" id="IPR052192">
    <property type="entry name" value="Insect_Ionotropic_Sensory_Rcpt"/>
</dbReference>
<comment type="subcellular location">
    <subcellularLocation>
        <location evidence="1">Cell membrane</location>
        <topology evidence="1">Multi-pass membrane protein</topology>
    </subcellularLocation>
</comment>
<evidence type="ECO:0000256" key="3">
    <source>
        <dbReference type="ARBA" id="ARBA00022692"/>
    </source>
</evidence>
<evidence type="ECO:0000313" key="10">
    <source>
        <dbReference type="Proteomes" id="UP000198287"/>
    </source>
</evidence>
<sequence length="561" mass="63172">MGGCWLLQRRSAKVYKAYATTHQLLNVLRTIISSNEDPTYIFINIFHTTLLSHFPPDIALTSKFLILPEAKPFHVMILCHPCRSSRYVPIPNLTKLAELSALWRKHNWNLRGSIFTCTKEVIAKRYNFSNYIYPRDLRGRTLLPTVNVMIVLTPIFDMLADKTFNQNVFRPRSPHKNAWYVHGTHYLPFLFVVIAPKVKLSFETIAAPFDSATWALILVASGSMVILLTLLTTRFSNNFSNAAFSTISTIFGQTDSTGLQPSRRNRILLPVLVLLWGEVTFLLGNFHQGAVFSCMTATLSPTVPNGFYTLVDETDWDFVTMTAAVGGRDYGAIGSILQHSILPDLVTSGNKLWQKSFPKLHRRTKFLSGNKFATGYNISHGLDVLSTNGELVKVKPPLVLLDVREEVDLLVEGVAFFARDLIVLRNHGETPFISRVPWISRRNFFHPLFAHGLGRLVQSGIYGYWNKLGEGADQVSQAGEFLRGANFKLFRTMALTKVEREVAFSEANPVSWDVMKEAVSLCVMGGLMGLTCFGVELFSKISKKCGMEQQVKDEMLTRYLP</sequence>
<evidence type="ECO:0000256" key="1">
    <source>
        <dbReference type="ARBA" id="ARBA00004651"/>
    </source>
</evidence>
<keyword evidence="5 8" id="KW-0472">Membrane</keyword>
<feature type="transmembrane region" description="Helical" evidence="8">
    <location>
        <begin position="267"/>
        <end position="286"/>
    </location>
</feature>
<dbReference type="PANTHER" id="PTHR42643">
    <property type="entry name" value="IONOTROPIC RECEPTOR 20A-RELATED"/>
    <property type="match status" value="1"/>
</dbReference>
<evidence type="ECO:0000256" key="4">
    <source>
        <dbReference type="ARBA" id="ARBA00022989"/>
    </source>
</evidence>
<proteinExistence type="predicted"/>
<keyword evidence="7" id="KW-0325">Glycoprotein</keyword>
<protein>
    <submittedName>
        <fullName evidence="9">Uncharacterized protein</fullName>
    </submittedName>
</protein>
<evidence type="ECO:0000256" key="2">
    <source>
        <dbReference type="ARBA" id="ARBA00022475"/>
    </source>
</evidence>
<comment type="caution">
    <text evidence="9">The sequence shown here is derived from an EMBL/GenBank/DDBJ whole genome shotgun (WGS) entry which is preliminary data.</text>
</comment>
<dbReference type="GO" id="GO:0005886">
    <property type="term" value="C:plasma membrane"/>
    <property type="evidence" value="ECO:0007669"/>
    <property type="project" value="UniProtKB-SubCell"/>
</dbReference>
<feature type="transmembrane region" description="Helical" evidence="8">
    <location>
        <begin position="179"/>
        <end position="200"/>
    </location>
</feature>
<evidence type="ECO:0000256" key="7">
    <source>
        <dbReference type="ARBA" id="ARBA00023180"/>
    </source>
</evidence>
<evidence type="ECO:0000256" key="6">
    <source>
        <dbReference type="ARBA" id="ARBA00023170"/>
    </source>
</evidence>
<dbReference type="AlphaFoldDB" id="A0A226E8W3"/>
<dbReference type="Proteomes" id="UP000198287">
    <property type="component" value="Unassembled WGS sequence"/>
</dbReference>
<keyword evidence="10" id="KW-1185">Reference proteome</keyword>
<keyword evidence="6" id="KW-0675">Receptor</keyword>
<dbReference type="PANTHER" id="PTHR42643:SF24">
    <property type="entry name" value="IONOTROPIC RECEPTOR 60A"/>
    <property type="match status" value="1"/>
</dbReference>
<name>A0A226E8W3_FOLCA</name>
<evidence type="ECO:0000256" key="5">
    <source>
        <dbReference type="ARBA" id="ARBA00023136"/>
    </source>
</evidence>
<accession>A0A226E8W3</accession>
<reference evidence="9 10" key="1">
    <citation type="submission" date="2015-12" db="EMBL/GenBank/DDBJ databases">
        <title>The genome of Folsomia candida.</title>
        <authorList>
            <person name="Faddeeva A."/>
            <person name="Derks M.F."/>
            <person name="Anvar Y."/>
            <person name="Smit S."/>
            <person name="Van Straalen N."/>
            <person name="Roelofs D."/>
        </authorList>
    </citation>
    <scope>NUCLEOTIDE SEQUENCE [LARGE SCALE GENOMIC DNA]</scope>
    <source>
        <strain evidence="9 10">VU population</strain>
        <tissue evidence="9">Whole body</tissue>
    </source>
</reference>
<evidence type="ECO:0000313" key="9">
    <source>
        <dbReference type="EMBL" id="OXA53995.1"/>
    </source>
</evidence>
<keyword evidence="3 8" id="KW-0812">Transmembrane</keyword>